<dbReference type="EMBL" id="SSHJ02000006">
    <property type="protein sequence ID" value="MFN0256003.1"/>
    <property type="molecule type" value="Genomic_DNA"/>
</dbReference>
<keyword evidence="3" id="KW-1185">Reference proteome</keyword>
<dbReference type="Gene3D" id="1.25.10.10">
    <property type="entry name" value="Leucine-rich Repeat Variant"/>
    <property type="match status" value="1"/>
</dbReference>
<evidence type="ECO:0000256" key="1">
    <source>
        <dbReference type="SAM" id="Phobius"/>
    </source>
</evidence>
<name>A0ABW9J634_9SPHI</name>
<keyword evidence="1" id="KW-0472">Membrane</keyword>
<feature type="transmembrane region" description="Helical" evidence="1">
    <location>
        <begin position="12"/>
        <end position="36"/>
    </location>
</feature>
<sequence>MLPLFVTSFPFLIQLTAILSLIAFIIICATIVFIFVNRVRRAGFKRDIIKAEKIVYEDLSDNFLIYNTLSEIPEKKLEQELNRLSKLKNSSKIFRQALIETMVKFKLNLSGTMVEIIEAAYLRLGLNKLVVSKLKSSIWSKRAEALNQIQEMNDSSSLAKVEAATKDRNIDVRVNAYAALIRLNASDCFTFLIEEKQQLSAWHQVYLLDAISKATNLQLPDFSNYLKVGNKSIISLCIKIIVHYKRFETIPTMIGLLNRRDEELNYQLIEALGLLNAEEAEEELKEIYQQEPENNKSQILLALGNIASGASLQFITAEFLKNRSHLLLKSATQAMAQHRPAFASAALQTSQNLTSGQQLMLKHFKEPLNLHGIL</sequence>
<protein>
    <submittedName>
        <fullName evidence="2">HEAT repeat domain-containing protein</fullName>
    </submittedName>
</protein>
<dbReference type="RefSeq" id="WP_138723109.1">
    <property type="nucleotide sequence ID" value="NZ_SSHJ02000006.1"/>
</dbReference>
<accession>A0ABW9J634</accession>
<dbReference type="InterPro" id="IPR016024">
    <property type="entry name" value="ARM-type_fold"/>
</dbReference>
<keyword evidence="1" id="KW-0812">Transmembrane</keyword>
<reference evidence="2 3" key="1">
    <citation type="submission" date="2024-12" db="EMBL/GenBank/DDBJ databases">
        <authorList>
            <person name="Hu S."/>
        </authorList>
    </citation>
    <scope>NUCLEOTIDE SEQUENCE [LARGE SCALE GENOMIC DNA]</scope>
    <source>
        <strain evidence="2 3">THG-T11</strain>
    </source>
</reference>
<dbReference type="Proteomes" id="UP001517247">
    <property type="component" value="Unassembled WGS sequence"/>
</dbReference>
<evidence type="ECO:0000313" key="2">
    <source>
        <dbReference type="EMBL" id="MFN0256003.1"/>
    </source>
</evidence>
<evidence type="ECO:0000313" key="3">
    <source>
        <dbReference type="Proteomes" id="UP001517247"/>
    </source>
</evidence>
<organism evidence="2 3">
    <name type="scientific">Pedobacter ureilyticus</name>
    <dbReference type="NCBI Taxonomy" id="1393051"/>
    <lineage>
        <taxon>Bacteria</taxon>
        <taxon>Pseudomonadati</taxon>
        <taxon>Bacteroidota</taxon>
        <taxon>Sphingobacteriia</taxon>
        <taxon>Sphingobacteriales</taxon>
        <taxon>Sphingobacteriaceae</taxon>
        <taxon>Pedobacter</taxon>
    </lineage>
</organism>
<comment type="caution">
    <text evidence="2">The sequence shown here is derived from an EMBL/GenBank/DDBJ whole genome shotgun (WGS) entry which is preliminary data.</text>
</comment>
<proteinExistence type="predicted"/>
<dbReference type="InterPro" id="IPR011989">
    <property type="entry name" value="ARM-like"/>
</dbReference>
<gene>
    <name evidence="2" type="ORF">E6A44_010495</name>
</gene>
<keyword evidence="1" id="KW-1133">Transmembrane helix</keyword>
<dbReference type="SUPFAM" id="SSF48371">
    <property type="entry name" value="ARM repeat"/>
    <property type="match status" value="1"/>
</dbReference>